<reference evidence="2" key="1">
    <citation type="submission" date="2020-02" db="EMBL/GenBank/DDBJ databases">
        <authorList>
            <person name="Meier V. D."/>
        </authorList>
    </citation>
    <scope>NUCLEOTIDE SEQUENCE</scope>
    <source>
        <strain evidence="2">AVDCRST_MAG94</strain>
    </source>
</reference>
<evidence type="ECO:0000313" key="2">
    <source>
        <dbReference type="EMBL" id="CAA9312364.1"/>
    </source>
</evidence>
<feature type="region of interest" description="Disordered" evidence="1">
    <location>
        <begin position="26"/>
        <end position="70"/>
    </location>
</feature>
<protein>
    <submittedName>
        <fullName evidence="2">Uncharacterized protein</fullName>
    </submittedName>
</protein>
<accession>A0A6J4KRK5</accession>
<evidence type="ECO:0000256" key="1">
    <source>
        <dbReference type="SAM" id="MobiDB-lite"/>
    </source>
</evidence>
<sequence>MPEIVLLNVRWYGRYALSERALEAMMCSSGSGGRPFDDQSLGAERRTGTGQTHSTAPEADQRRVARGRDR</sequence>
<feature type="compositionally biased region" description="Basic and acidic residues" evidence="1">
    <location>
        <begin position="59"/>
        <end position="70"/>
    </location>
</feature>
<name>A0A6J4KRK5_9CYAN</name>
<dbReference type="EMBL" id="CADCTY010000343">
    <property type="protein sequence ID" value="CAA9312364.1"/>
    <property type="molecule type" value="Genomic_DNA"/>
</dbReference>
<gene>
    <name evidence="2" type="ORF">AVDCRST_MAG94-1040</name>
</gene>
<dbReference type="AlphaFoldDB" id="A0A6J4KRK5"/>
<organism evidence="2">
    <name type="scientific">uncultured Leptolyngbya sp</name>
    <dbReference type="NCBI Taxonomy" id="332963"/>
    <lineage>
        <taxon>Bacteria</taxon>
        <taxon>Bacillati</taxon>
        <taxon>Cyanobacteriota</taxon>
        <taxon>Cyanophyceae</taxon>
        <taxon>Leptolyngbyales</taxon>
        <taxon>Leptolyngbyaceae</taxon>
        <taxon>Leptolyngbya group</taxon>
        <taxon>Leptolyngbya</taxon>
        <taxon>environmental samples</taxon>
    </lineage>
</organism>
<proteinExistence type="predicted"/>